<comment type="caution">
    <text evidence="2">The sequence shown here is derived from an EMBL/GenBank/DDBJ whole genome shotgun (WGS) entry which is preliminary data.</text>
</comment>
<reference evidence="2 3" key="1">
    <citation type="submission" date="2024-10" db="EMBL/GenBank/DDBJ databases">
        <title>The Natural Products Discovery Center: Release of the First 8490 Sequenced Strains for Exploring Actinobacteria Biosynthetic Diversity.</title>
        <authorList>
            <person name="Kalkreuter E."/>
            <person name="Kautsar S.A."/>
            <person name="Yang D."/>
            <person name="Bader C.D."/>
            <person name="Teijaro C.N."/>
            <person name="Fluegel L."/>
            <person name="Davis C.M."/>
            <person name="Simpson J.R."/>
            <person name="Lauterbach L."/>
            <person name="Steele A.D."/>
            <person name="Gui C."/>
            <person name="Meng S."/>
            <person name="Li G."/>
            <person name="Viehrig K."/>
            <person name="Ye F."/>
            <person name="Su P."/>
            <person name="Kiefer A.F."/>
            <person name="Nichols A."/>
            <person name="Cepeda A.J."/>
            <person name="Yan W."/>
            <person name="Fan B."/>
            <person name="Jiang Y."/>
            <person name="Adhikari A."/>
            <person name="Zheng C.-J."/>
            <person name="Schuster L."/>
            <person name="Cowan T.M."/>
            <person name="Smanski M.J."/>
            <person name="Chevrette M.G."/>
            <person name="De Carvalho L.P.S."/>
            <person name="Shen B."/>
        </authorList>
    </citation>
    <scope>NUCLEOTIDE SEQUENCE [LARGE SCALE GENOMIC DNA]</scope>
    <source>
        <strain evidence="2 3">NPDC012605</strain>
    </source>
</reference>
<protein>
    <recommendedName>
        <fullName evidence="1">NADPH-dependent reductive aminase-like C-terminal domain-containing protein</fullName>
    </recommendedName>
</protein>
<organism evidence="2 3">
    <name type="scientific">Streptomyces flavochromogenes</name>
    <dbReference type="NCBI Taxonomy" id="68199"/>
    <lineage>
        <taxon>Bacteria</taxon>
        <taxon>Bacillati</taxon>
        <taxon>Actinomycetota</taxon>
        <taxon>Actinomycetes</taxon>
        <taxon>Kitasatosporales</taxon>
        <taxon>Streptomycetaceae</taxon>
        <taxon>Streptomyces</taxon>
    </lineage>
</organism>
<accession>A0ABW6XSC1</accession>
<dbReference type="RefSeq" id="WP_388308004.1">
    <property type="nucleotide sequence ID" value="NZ_JBIBDZ010000005.1"/>
</dbReference>
<dbReference type="InterPro" id="IPR013328">
    <property type="entry name" value="6PGD_dom2"/>
</dbReference>
<dbReference type="InterPro" id="IPR048666">
    <property type="entry name" value="RedAm-like_C"/>
</dbReference>
<dbReference type="Gene3D" id="1.10.1040.10">
    <property type="entry name" value="N-(1-d-carboxylethyl)-l-norvaline Dehydrogenase, domain 2"/>
    <property type="match status" value="1"/>
</dbReference>
<sequence>MLRLIRGRGTLIAEDAGVPALYGMAVHDTMWGALNGFPHAAALLSSEGIGVKRFPDDAQASMSALLASFPVIADEVDCGTYAAEYGALQHHRPSVEDLVRESAARNVDAEFPRYTLDLVNKAVEEGVGGDSDARLVEHFRK</sequence>
<gene>
    <name evidence="2" type="ORF">ACFY8C_18880</name>
</gene>
<feature type="domain" description="NADPH-dependent reductive aminase-like C-terminal" evidence="1">
    <location>
        <begin position="15"/>
        <end position="141"/>
    </location>
</feature>
<dbReference type="EMBL" id="JBIBDZ010000005">
    <property type="protein sequence ID" value="MFF5920383.1"/>
    <property type="molecule type" value="Genomic_DNA"/>
</dbReference>
<evidence type="ECO:0000259" key="1">
    <source>
        <dbReference type="Pfam" id="PF21761"/>
    </source>
</evidence>
<name>A0ABW6XSC1_9ACTN</name>
<evidence type="ECO:0000313" key="3">
    <source>
        <dbReference type="Proteomes" id="UP001602370"/>
    </source>
</evidence>
<proteinExistence type="predicted"/>
<dbReference type="Proteomes" id="UP001602370">
    <property type="component" value="Unassembled WGS sequence"/>
</dbReference>
<keyword evidence="3" id="KW-1185">Reference proteome</keyword>
<dbReference type="Pfam" id="PF21761">
    <property type="entry name" value="RedAm-like_C"/>
    <property type="match status" value="1"/>
</dbReference>
<evidence type="ECO:0000313" key="2">
    <source>
        <dbReference type="EMBL" id="MFF5920383.1"/>
    </source>
</evidence>